<dbReference type="EMBL" id="FN393078">
    <property type="protein sequence ID" value="CAY81279.1"/>
    <property type="molecule type" value="Genomic_DNA"/>
</dbReference>
<protein>
    <submittedName>
        <fullName evidence="1">EC1118_1L10_1145p</fullName>
    </submittedName>
</protein>
<accession>C8ZD13</accession>
<dbReference type="HOGENOM" id="CLU_2225286_0_0_1"/>
<evidence type="ECO:0000313" key="1">
    <source>
        <dbReference type="EMBL" id="CAY81279.1"/>
    </source>
</evidence>
<dbReference type="OrthoDB" id="10314233at2759"/>
<gene>
    <name evidence="1" type="ORF">EC1118_1L10_1145g</name>
</gene>
<dbReference type="AlphaFoldDB" id="C8ZD13"/>
<name>C8ZD13_YEAS8</name>
<organism evidence="1">
    <name type="scientific">Saccharomyces cerevisiae (strain Lalvin EC1118 / Prise de mousse)</name>
    <name type="common">Baker's yeast</name>
    <dbReference type="NCBI Taxonomy" id="643680"/>
    <lineage>
        <taxon>Eukaryota</taxon>
        <taxon>Fungi</taxon>
        <taxon>Dikarya</taxon>
        <taxon>Ascomycota</taxon>
        <taxon>Saccharomycotina</taxon>
        <taxon>Saccharomycetes</taxon>
        <taxon>Saccharomycetales</taxon>
        <taxon>Saccharomycetaceae</taxon>
        <taxon>Saccharomyces</taxon>
    </lineage>
</organism>
<sequence>MYEVYCGKAVSKSFKNSMKNAMSASAAADLASVSSLELDVKVLAAKLWLIRKLTRRIFLMREKEGANIIDTQYFQECCKWFVTGYRNHLIRNNTPEYDQVKQNNKE</sequence>
<reference evidence="1" key="1">
    <citation type="journal article" date="2009" name="Proc. Natl. Acad. Sci. U.S.A.">
        <title>Eukaryote-to-eukaryote gene transfer events revealed by the genome sequence of the wine yeast Saccharomyces cerevisiae EC1118.</title>
        <authorList>
            <person name="Novo M."/>
            <person name="Bigey F."/>
            <person name="Beyne E."/>
            <person name="Galeote V."/>
            <person name="Gavory F."/>
            <person name="Mallet S."/>
            <person name="Cambot B."/>
            <person name="Legras J.L."/>
            <person name="Wincker P."/>
            <person name="Casaregola S."/>
            <person name="Dequin S."/>
        </authorList>
    </citation>
    <scope>NUCLEOTIDE SEQUENCE [LARGE SCALE GENOMIC DNA]</scope>
    <source>
        <strain evidence="1">Lalvin EC1118</strain>
        <strain>Lalvin EC1118 / Prise de mousse</strain>
    </source>
</reference>
<proteinExistence type="predicted"/>